<accession>A0A6P2C7W4</accession>
<dbReference type="SUPFAM" id="SSF52540">
    <property type="entry name" value="P-loop containing nucleoside triphosphate hydrolases"/>
    <property type="match status" value="1"/>
</dbReference>
<dbReference type="OrthoDB" id="3209349at2"/>
<dbReference type="GO" id="GO:0005524">
    <property type="term" value="F:ATP binding"/>
    <property type="evidence" value="ECO:0007669"/>
    <property type="project" value="UniProtKB-KW"/>
</dbReference>
<dbReference type="Gene3D" id="3.40.50.300">
    <property type="entry name" value="P-loop containing nucleotide triphosphate hydrolases"/>
    <property type="match status" value="1"/>
</dbReference>
<organism evidence="2 3">
    <name type="scientific">Trebonia kvetii</name>
    <dbReference type="NCBI Taxonomy" id="2480626"/>
    <lineage>
        <taxon>Bacteria</taxon>
        <taxon>Bacillati</taxon>
        <taxon>Actinomycetota</taxon>
        <taxon>Actinomycetes</taxon>
        <taxon>Streptosporangiales</taxon>
        <taxon>Treboniaceae</taxon>
        <taxon>Trebonia</taxon>
    </lineage>
</organism>
<dbReference type="Proteomes" id="UP000460272">
    <property type="component" value="Unassembled WGS sequence"/>
</dbReference>
<gene>
    <name evidence="2" type="ORF">EAS64_03045</name>
</gene>
<dbReference type="InterPro" id="IPR004256">
    <property type="entry name" value="DUF234"/>
</dbReference>
<dbReference type="Pfam" id="PF03008">
    <property type="entry name" value="DUF234"/>
    <property type="match status" value="1"/>
</dbReference>
<name>A0A6P2C7W4_9ACTN</name>
<evidence type="ECO:0000259" key="1">
    <source>
        <dbReference type="Pfam" id="PF03008"/>
    </source>
</evidence>
<evidence type="ECO:0000313" key="2">
    <source>
        <dbReference type="EMBL" id="TVZ07408.1"/>
    </source>
</evidence>
<protein>
    <submittedName>
        <fullName evidence="2">ATP-binding protein</fullName>
    </submittedName>
</protein>
<feature type="domain" description="DUF234" evidence="1">
    <location>
        <begin position="321"/>
        <end position="416"/>
    </location>
</feature>
<dbReference type="PANTHER" id="PTHR34704">
    <property type="entry name" value="ATPASE"/>
    <property type="match status" value="1"/>
</dbReference>
<dbReference type="AlphaFoldDB" id="A0A6P2C7W4"/>
<keyword evidence="3" id="KW-1185">Reference proteome</keyword>
<keyword evidence="2" id="KW-0067">ATP-binding</keyword>
<keyword evidence="2" id="KW-0547">Nucleotide-binding</keyword>
<reference evidence="2 3" key="1">
    <citation type="submission" date="2018-11" db="EMBL/GenBank/DDBJ databases">
        <title>Trebonia kvetii gen.nov., sp.nov., a novel acidophilic actinobacterium, and proposal of the new actinobacterial family Treboniaceae fam. nov.</title>
        <authorList>
            <person name="Rapoport D."/>
            <person name="Sagova-Mareckova M."/>
            <person name="Sedlacek I."/>
            <person name="Provaznik J."/>
            <person name="Kralova S."/>
            <person name="Pavlinic D."/>
            <person name="Benes V."/>
            <person name="Kopecky J."/>
        </authorList>
    </citation>
    <scope>NUCLEOTIDE SEQUENCE [LARGE SCALE GENOMIC DNA]</scope>
    <source>
        <strain evidence="2 3">15Tr583</strain>
    </source>
</reference>
<comment type="caution">
    <text evidence="2">The sequence shown here is derived from an EMBL/GenBank/DDBJ whole genome shotgun (WGS) entry which is preliminary data.</text>
</comment>
<dbReference type="EMBL" id="RPFW01000001">
    <property type="protein sequence ID" value="TVZ07408.1"/>
    <property type="molecule type" value="Genomic_DNA"/>
</dbReference>
<proteinExistence type="predicted"/>
<dbReference type="InterPro" id="IPR027417">
    <property type="entry name" value="P-loop_NTPase"/>
</dbReference>
<dbReference type="PANTHER" id="PTHR34704:SF1">
    <property type="entry name" value="ATPASE"/>
    <property type="match status" value="1"/>
</dbReference>
<evidence type="ECO:0000313" key="3">
    <source>
        <dbReference type="Proteomes" id="UP000460272"/>
    </source>
</evidence>
<sequence>MRRFTGRSRDMQRLRRHLDSVTRDGQGRLLSVRGRRQAGKSRLVTEFADRTKLPQFFFTGSRLANQKEELSRLAMEAARSSLPGASLFEGVTLDGWAGAFQLIAAALPDGPAIVILDEFPWLCESTPGLEGALQVAWDRVLEARPALFILIGSDISMMEALSTYERPLFGRIKEMVVNPFELADTAAMIGASDPAVAVDAQLITGGYPRICAEWRGASDAQAFFGQQLSDENSDLIDVGRNVLAAEFPPDLQATRVLTVIGGGKRTNKKIAEVAGVREAPLARSLETLREAKRMIAVDRPVSLRPRNDPRYRVADSYLRFWLRFIGPSLPDIARGRPDLALERVRHWWPEYRGRAVEPLVRQSLERIAATDPVLAGAGVIGAYWTRASDVEVDIVGVDQWPGARSIAVVGSIKWREHAPFDRQDLAALSVHQSHLPGADSARLIAVSRSGCTADVHRGYGPADLIDAWRS</sequence>